<protein>
    <submittedName>
        <fullName evidence="8">Septum site-determining protein MinD</fullName>
    </submittedName>
</protein>
<evidence type="ECO:0000256" key="6">
    <source>
        <dbReference type="SAM" id="MobiDB-lite"/>
    </source>
</evidence>
<feature type="region of interest" description="Disordered" evidence="6">
    <location>
        <begin position="82"/>
        <end position="110"/>
    </location>
</feature>
<dbReference type="InterPro" id="IPR034904">
    <property type="entry name" value="FSCA_dom_sf"/>
</dbReference>
<dbReference type="EMBL" id="UOEE01000062">
    <property type="protein sequence ID" value="VAV88369.1"/>
    <property type="molecule type" value="Genomic_DNA"/>
</dbReference>
<organism evidence="8">
    <name type="scientific">hydrothermal vent metagenome</name>
    <dbReference type="NCBI Taxonomy" id="652676"/>
    <lineage>
        <taxon>unclassified sequences</taxon>
        <taxon>metagenomes</taxon>
        <taxon>ecological metagenomes</taxon>
    </lineage>
</organism>
<dbReference type="Gene3D" id="3.40.50.300">
    <property type="entry name" value="P-loop containing nucleotide triphosphate hydrolases"/>
    <property type="match status" value="1"/>
</dbReference>
<feature type="domain" description="MIP18 family-like" evidence="7">
    <location>
        <begin position="6"/>
        <end position="76"/>
    </location>
</feature>
<dbReference type="GO" id="GO:0005524">
    <property type="term" value="F:ATP binding"/>
    <property type="evidence" value="ECO:0007669"/>
    <property type="project" value="UniProtKB-KW"/>
</dbReference>
<proteinExistence type="inferred from homology"/>
<dbReference type="SUPFAM" id="SSF52540">
    <property type="entry name" value="P-loop containing nucleoside triphosphate hydrolases"/>
    <property type="match status" value="1"/>
</dbReference>
<dbReference type="InterPro" id="IPR002744">
    <property type="entry name" value="MIP18-like"/>
</dbReference>
<reference evidence="8" key="1">
    <citation type="submission" date="2018-06" db="EMBL/GenBank/DDBJ databases">
        <authorList>
            <person name="Zhirakovskaya E."/>
        </authorList>
    </citation>
    <scope>NUCLEOTIDE SEQUENCE</scope>
</reference>
<evidence type="ECO:0000256" key="2">
    <source>
        <dbReference type="ARBA" id="ARBA00022741"/>
    </source>
</evidence>
<dbReference type="InterPro" id="IPR044304">
    <property type="entry name" value="NUBPL-like"/>
</dbReference>
<dbReference type="InterPro" id="IPR033756">
    <property type="entry name" value="YlxH/NBP35"/>
</dbReference>
<keyword evidence="4" id="KW-0408">Iron</keyword>
<dbReference type="InterPro" id="IPR000808">
    <property type="entry name" value="Mrp-like_CS"/>
</dbReference>
<dbReference type="InterPro" id="IPR019591">
    <property type="entry name" value="Mrp/NBP35_ATP-bd"/>
</dbReference>
<dbReference type="PROSITE" id="PS01215">
    <property type="entry name" value="MRP"/>
    <property type="match status" value="1"/>
</dbReference>
<dbReference type="Pfam" id="PF01883">
    <property type="entry name" value="FeS_assembly_P"/>
    <property type="match status" value="1"/>
</dbReference>
<dbReference type="GO" id="GO:0051539">
    <property type="term" value="F:4 iron, 4 sulfur cluster binding"/>
    <property type="evidence" value="ECO:0007669"/>
    <property type="project" value="TreeGrafter"/>
</dbReference>
<keyword evidence="1" id="KW-0479">Metal-binding</keyword>
<dbReference type="PANTHER" id="PTHR42961">
    <property type="entry name" value="IRON-SULFUR PROTEIN NUBPL"/>
    <property type="match status" value="1"/>
</dbReference>
<evidence type="ECO:0000256" key="3">
    <source>
        <dbReference type="ARBA" id="ARBA00022840"/>
    </source>
</evidence>
<dbReference type="GO" id="GO:0046872">
    <property type="term" value="F:metal ion binding"/>
    <property type="evidence" value="ECO:0007669"/>
    <property type="project" value="UniProtKB-KW"/>
</dbReference>
<dbReference type="Pfam" id="PF10609">
    <property type="entry name" value="ParA"/>
    <property type="match status" value="1"/>
</dbReference>
<sequence length="361" mass="37688">MSDKLKQKLEKALKKIKDPASGKDILAAGIVQGLTVKDDRVGFAIQTSREMAEEMEIVRAKAEKTARKIKGINAVTAVLTSHNEAPQQQPAPKKPPMSGGHGTPPPPTPKALPGIGAVIAVASGKGGVGKSTIAANLAVALAQKGKKVGLMDADIYGPSAPILFGLTGQKPTLSKDNKIIPLAAHGVKVFSMGFMVSDGQAVIWRGPMIIGALQQMFSDCDWGELDVLVVDMPPGTGDAQLTLVQTVNLAGALIAATPQEVALADVRRGVSMFRKANVPVLGVIENMSGFIHPETGERIDIFGKGGAKRTAEQLETPFLGEIPLDPILRESSDAGKPVATDPDSPLGAIFAKLADQVLGQI</sequence>
<dbReference type="CDD" id="cd02037">
    <property type="entry name" value="Mrp_NBP35"/>
    <property type="match status" value="1"/>
</dbReference>
<keyword evidence="5" id="KW-0411">Iron-sulfur</keyword>
<dbReference type="HAMAP" id="MF_02040">
    <property type="entry name" value="Mrp_NBP35"/>
    <property type="match status" value="1"/>
</dbReference>
<dbReference type="AlphaFoldDB" id="A0A3B0R842"/>
<evidence type="ECO:0000313" key="8">
    <source>
        <dbReference type="EMBL" id="VAV88369.1"/>
    </source>
</evidence>
<evidence type="ECO:0000256" key="5">
    <source>
        <dbReference type="ARBA" id="ARBA00023014"/>
    </source>
</evidence>
<evidence type="ECO:0000256" key="1">
    <source>
        <dbReference type="ARBA" id="ARBA00022723"/>
    </source>
</evidence>
<dbReference type="SUPFAM" id="SSF117916">
    <property type="entry name" value="Fe-S cluster assembly (FSCA) domain-like"/>
    <property type="match status" value="1"/>
</dbReference>
<dbReference type="Gene3D" id="3.30.300.130">
    <property type="entry name" value="Fe-S cluster assembly (FSCA)"/>
    <property type="match status" value="1"/>
</dbReference>
<keyword evidence="3" id="KW-0067">ATP-binding</keyword>
<dbReference type="FunFam" id="3.40.50.300:FF:001119">
    <property type="entry name" value="Iron-sulfur cluster carrier protein"/>
    <property type="match status" value="1"/>
</dbReference>
<gene>
    <name evidence="8" type="ORF">MNBD_ALPHA06-1265</name>
</gene>
<dbReference type="PANTHER" id="PTHR42961:SF2">
    <property type="entry name" value="IRON-SULFUR PROTEIN NUBPL"/>
    <property type="match status" value="1"/>
</dbReference>
<dbReference type="InterPro" id="IPR027417">
    <property type="entry name" value="P-loop_NTPase"/>
</dbReference>
<accession>A0A3B0R842</accession>
<dbReference type="GO" id="GO:0016226">
    <property type="term" value="P:iron-sulfur cluster assembly"/>
    <property type="evidence" value="ECO:0007669"/>
    <property type="project" value="InterPro"/>
</dbReference>
<name>A0A3B0R842_9ZZZZ</name>
<keyword evidence="2" id="KW-0547">Nucleotide-binding</keyword>
<evidence type="ECO:0000259" key="7">
    <source>
        <dbReference type="Pfam" id="PF01883"/>
    </source>
</evidence>
<evidence type="ECO:0000256" key="4">
    <source>
        <dbReference type="ARBA" id="ARBA00023004"/>
    </source>
</evidence>
<dbReference type="GO" id="GO:0140663">
    <property type="term" value="F:ATP-dependent FeS chaperone activity"/>
    <property type="evidence" value="ECO:0007669"/>
    <property type="project" value="InterPro"/>
</dbReference>